<protein>
    <submittedName>
        <fullName evidence="2">Uncharacterized protein</fullName>
    </submittedName>
</protein>
<sequence length="52" mass="5654">MTSSPVASPRHYSEPGLDRTYPNLVDGALVTMFQRALTAGRLASIYEAQEGQ</sequence>
<comment type="caution">
    <text evidence="2">The sequence shown here is derived from an EMBL/GenBank/DDBJ whole genome shotgun (WGS) entry which is preliminary data.</text>
</comment>
<name>A0ABV0KBG5_9CYAN</name>
<evidence type="ECO:0000313" key="3">
    <source>
        <dbReference type="Proteomes" id="UP001482513"/>
    </source>
</evidence>
<feature type="region of interest" description="Disordered" evidence="1">
    <location>
        <begin position="1"/>
        <end position="20"/>
    </location>
</feature>
<proteinExistence type="predicted"/>
<keyword evidence="3" id="KW-1185">Reference proteome</keyword>
<reference evidence="2 3" key="1">
    <citation type="submission" date="2022-04" db="EMBL/GenBank/DDBJ databases">
        <title>Positive selection, recombination, and allopatry shape intraspecific diversity of widespread and dominant cyanobacteria.</title>
        <authorList>
            <person name="Wei J."/>
            <person name="Shu W."/>
            <person name="Hu C."/>
        </authorList>
    </citation>
    <scope>NUCLEOTIDE SEQUENCE [LARGE SCALE GENOMIC DNA]</scope>
    <source>
        <strain evidence="2 3">DQ-A4</strain>
    </source>
</reference>
<accession>A0ABV0KBG5</accession>
<evidence type="ECO:0000313" key="2">
    <source>
        <dbReference type="EMBL" id="MEP0950122.1"/>
    </source>
</evidence>
<evidence type="ECO:0000256" key="1">
    <source>
        <dbReference type="SAM" id="MobiDB-lite"/>
    </source>
</evidence>
<organism evidence="2 3">
    <name type="scientific">Leptolyngbya subtilissima DQ-A4</name>
    <dbReference type="NCBI Taxonomy" id="2933933"/>
    <lineage>
        <taxon>Bacteria</taxon>
        <taxon>Bacillati</taxon>
        <taxon>Cyanobacteriota</taxon>
        <taxon>Cyanophyceae</taxon>
        <taxon>Leptolyngbyales</taxon>
        <taxon>Leptolyngbyaceae</taxon>
        <taxon>Leptolyngbya group</taxon>
        <taxon>Leptolyngbya</taxon>
    </lineage>
</organism>
<dbReference type="RefSeq" id="WP_190707476.1">
    <property type="nucleotide sequence ID" value="NZ_JAMPKX010000020.1"/>
</dbReference>
<dbReference type="Proteomes" id="UP001482513">
    <property type="component" value="Unassembled WGS sequence"/>
</dbReference>
<dbReference type="EMBL" id="JAMPKX010000020">
    <property type="protein sequence ID" value="MEP0950122.1"/>
    <property type="molecule type" value="Genomic_DNA"/>
</dbReference>
<gene>
    <name evidence="2" type="ORF">NC992_24830</name>
</gene>